<dbReference type="InterPro" id="IPR012675">
    <property type="entry name" value="Beta-grasp_dom_sf"/>
</dbReference>
<proteinExistence type="predicted"/>
<dbReference type="InterPro" id="IPR003749">
    <property type="entry name" value="ThiS/MoaD-like"/>
</dbReference>
<reference evidence="2" key="1">
    <citation type="submission" date="2016-05" db="EMBL/GenBank/DDBJ databases">
        <authorList>
            <person name="Behera P."/>
            <person name="Vaishampayan P."/>
            <person name="Singh N."/>
            <person name="Raina V."/>
            <person name="Suar M."/>
            <person name="Pattnaik A."/>
            <person name="Rastogi G."/>
        </authorList>
    </citation>
    <scope>NUCLEOTIDE SEQUENCE [LARGE SCALE GENOMIC DNA]</scope>
    <source>
        <strain evidence="2">MP23</strain>
    </source>
</reference>
<dbReference type="OrthoDB" id="6388078at2"/>
<dbReference type="CDD" id="cd00565">
    <property type="entry name" value="Ubl_ThiS"/>
    <property type="match status" value="1"/>
</dbReference>
<dbReference type="EMBL" id="LYRP01000010">
    <property type="protein sequence ID" value="OAT77359.1"/>
    <property type="molecule type" value="Genomic_DNA"/>
</dbReference>
<keyword evidence="2" id="KW-1185">Reference proteome</keyword>
<evidence type="ECO:0000313" key="2">
    <source>
        <dbReference type="Proteomes" id="UP000078225"/>
    </source>
</evidence>
<dbReference type="InterPro" id="IPR016155">
    <property type="entry name" value="Mopterin_synth/thiamin_S_b"/>
</dbReference>
<protein>
    <submittedName>
        <fullName evidence="1">Sulfur carrier protein ThiS</fullName>
    </submittedName>
</protein>
<dbReference type="AlphaFoldDB" id="A0A1B7L4M3"/>
<evidence type="ECO:0000313" key="1">
    <source>
        <dbReference type="EMBL" id="OAT77359.1"/>
    </source>
</evidence>
<dbReference type="RefSeq" id="WP_064597135.1">
    <property type="nucleotide sequence ID" value="NZ_LYRP01000010.1"/>
</dbReference>
<dbReference type="InterPro" id="IPR010035">
    <property type="entry name" value="Thi_S"/>
</dbReference>
<dbReference type="Pfam" id="PF02597">
    <property type="entry name" value="ThiS"/>
    <property type="match status" value="1"/>
</dbReference>
<dbReference type="PANTHER" id="PTHR34472:SF1">
    <property type="entry name" value="SULFUR CARRIER PROTEIN THIS"/>
    <property type="match status" value="1"/>
</dbReference>
<name>A0A1B7L4M3_9ENTR</name>
<sequence>MQIQFNDHPVSCAENTTVVQLLSSFHQLKPGTALALNQTILPREHWDTHILQPGDDLLLFEVIAGG</sequence>
<dbReference type="Proteomes" id="UP000078225">
    <property type="component" value="Unassembled WGS sequence"/>
</dbReference>
<dbReference type="SUPFAM" id="SSF54285">
    <property type="entry name" value="MoaD/ThiS"/>
    <property type="match status" value="1"/>
</dbReference>
<organism evidence="1 2">
    <name type="scientific">Mangrovibacter phragmitis</name>
    <dbReference type="NCBI Taxonomy" id="1691903"/>
    <lineage>
        <taxon>Bacteria</taxon>
        <taxon>Pseudomonadati</taxon>
        <taxon>Pseudomonadota</taxon>
        <taxon>Gammaproteobacteria</taxon>
        <taxon>Enterobacterales</taxon>
        <taxon>Enterobacteriaceae</taxon>
        <taxon>Mangrovibacter</taxon>
    </lineage>
</organism>
<accession>A0A1B7L4M3</accession>
<dbReference type="Gene3D" id="3.10.20.30">
    <property type="match status" value="1"/>
</dbReference>
<gene>
    <name evidence="1" type="ORF">A9B99_22145</name>
</gene>
<dbReference type="PANTHER" id="PTHR34472">
    <property type="entry name" value="SULFUR CARRIER PROTEIN THIS"/>
    <property type="match status" value="1"/>
</dbReference>
<comment type="caution">
    <text evidence="1">The sequence shown here is derived from an EMBL/GenBank/DDBJ whole genome shotgun (WGS) entry which is preliminary data.</text>
</comment>
<dbReference type="NCBIfam" id="TIGR01683">
    <property type="entry name" value="thiS"/>
    <property type="match status" value="1"/>
</dbReference>
<dbReference type="STRING" id="1691903.A9B99_22145"/>